<dbReference type="InterPro" id="IPR016562">
    <property type="entry name" value="Proteasome_assmbl_chp_2_euk"/>
</dbReference>
<evidence type="ECO:0000256" key="1">
    <source>
        <dbReference type="SAM" id="MobiDB-lite"/>
    </source>
</evidence>
<dbReference type="GO" id="GO:0043248">
    <property type="term" value="P:proteasome assembly"/>
    <property type="evidence" value="ECO:0007669"/>
    <property type="project" value="TreeGrafter"/>
</dbReference>
<dbReference type="PANTHER" id="PTHR12970:SF1">
    <property type="entry name" value="PROTEASOME ASSEMBLY CHAPERONE 2"/>
    <property type="match status" value="1"/>
</dbReference>
<dbReference type="GO" id="GO:0005829">
    <property type="term" value="C:cytosol"/>
    <property type="evidence" value="ECO:0007669"/>
    <property type="project" value="TreeGrafter"/>
</dbReference>
<dbReference type="PANTHER" id="PTHR12970">
    <property type="entry name" value="PROTEASOME ASSEMBLY CHAPERONE 2"/>
    <property type="match status" value="1"/>
</dbReference>
<evidence type="ECO:0000313" key="3">
    <source>
        <dbReference type="Proteomes" id="UP000298327"/>
    </source>
</evidence>
<dbReference type="GO" id="GO:0005634">
    <property type="term" value="C:nucleus"/>
    <property type="evidence" value="ECO:0007669"/>
    <property type="project" value="TreeGrafter"/>
</dbReference>
<dbReference type="Gene3D" id="3.40.50.10900">
    <property type="entry name" value="PAC-like subunit"/>
    <property type="match status" value="1"/>
</dbReference>
<protein>
    <recommendedName>
        <fullName evidence="4">Proteasome assembly chaperone 2</fullName>
    </recommendedName>
</protein>
<dbReference type="InterPro" id="IPR038389">
    <property type="entry name" value="PSMG2_sf"/>
</dbReference>
<proteinExistence type="predicted"/>
<feature type="region of interest" description="Disordered" evidence="1">
    <location>
        <begin position="73"/>
        <end position="93"/>
    </location>
</feature>
<evidence type="ECO:0008006" key="4">
    <source>
        <dbReference type="Google" id="ProtNLM"/>
    </source>
</evidence>
<comment type="caution">
    <text evidence="2">The sequence shown here is derived from an EMBL/GenBank/DDBJ whole genome shotgun (WGS) entry which is preliminary data.</text>
</comment>
<name>A0A4Y9Z7Y4_9AGAM</name>
<dbReference type="AlphaFoldDB" id="A0A4Y9Z7Y4"/>
<organism evidence="2 3">
    <name type="scientific">Dentipellis fragilis</name>
    <dbReference type="NCBI Taxonomy" id="205917"/>
    <lineage>
        <taxon>Eukaryota</taxon>
        <taxon>Fungi</taxon>
        <taxon>Dikarya</taxon>
        <taxon>Basidiomycota</taxon>
        <taxon>Agaricomycotina</taxon>
        <taxon>Agaricomycetes</taxon>
        <taxon>Russulales</taxon>
        <taxon>Hericiaceae</taxon>
        <taxon>Dentipellis</taxon>
    </lineage>
</organism>
<dbReference type="STRING" id="205917.A0A4Y9Z7Y4"/>
<accession>A0A4Y9Z7Y4</accession>
<gene>
    <name evidence="2" type="ORF">EVG20_g2852</name>
</gene>
<dbReference type="Proteomes" id="UP000298327">
    <property type="component" value="Unassembled WGS sequence"/>
</dbReference>
<sequence>HPTSALSAASEGAIPFIPGGGLTRRILSSLPAAVPAAALLQFVLQGDNRADAALMAAVVAKVLSLDVREGGWTQPPSWSQGLFGTPHDPTLYG</sequence>
<evidence type="ECO:0000313" key="2">
    <source>
        <dbReference type="EMBL" id="TFY70147.1"/>
    </source>
</evidence>
<feature type="non-terminal residue" evidence="2">
    <location>
        <position position="1"/>
    </location>
</feature>
<reference evidence="2 3" key="1">
    <citation type="submission" date="2019-02" db="EMBL/GenBank/DDBJ databases">
        <title>Genome sequencing of the rare red list fungi Dentipellis fragilis.</title>
        <authorList>
            <person name="Buettner E."/>
            <person name="Kellner H."/>
        </authorList>
    </citation>
    <scope>NUCLEOTIDE SEQUENCE [LARGE SCALE GENOMIC DNA]</scope>
    <source>
        <strain evidence="2 3">DSM 105465</strain>
    </source>
</reference>
<dbReference type="EMBL" id="SEOQ01000119">
    <property type="protein sequence ID" value="TFY70147.1"/>
    <property type="molecule type" value="Genomic_DNA"/>
</dbReference>
<keyword evidence="3" id="KW-1185">Reference proteome</keyword>